<reference evidence="3 4" key="1">
    <citation type="journal article" date="2012" name="ISME J.">
        <title>Nitrification expanded: discovery, physiology and genomics of a nitrite-oxidizing bacterium from the phylum Chloroflexi.</title>
        <authorList>
            <person name="Sorokin D.Y."/>
            <person name="Lucker S."/>
            <person name="Vejmelkova D."/>
            <person name="Kostrikina N.A."/>
            <person name="Kleerebezem R."/>
            <person name="Rijpstra W.I."/>
            <person name="Damste J.S."/>
            <person name="Le Paslier D."/>
            <person name="Muyzer G."/>
            <person name="Wagner M."/>
            <person name="van Loosdrecht M.C."/>
            <person name="Daims H."/>
        </authorList>
    </citation>
    <scope>NUCLEOTIDE SEQUENCE [LARGE SCALE GENOMIC DNA]</scope>
    <source>
        <strain evidence="4">none</strain>
    </source>
</reference>
<dbReference type="AlphaFoldDB" id="I4EJE9"/>
<keyword evidence="1" id="KW-0802">TPR repeat</keyword>
<feature type="region of interest" description="Disordered" evidence="2">
    <location>
        <begin position="236"/>
        <end position="281"/>
    </location>
</feature>
<comment type="caution">
    <text evidence="3">The sequence shown here is derived from an EMBL/GenBank/DDBJ whole genome shotgun (WGS) entry which is preliminary data.</text>
</comment>
<evidence type="ECO:0000313" key="4">
    <source>
        <dbReference type="Proteomes" id="UP000004221"/>
    </source>
</evidence>
<feature type="repeat" description="TPR" evidence="1">
    <location>
        <begin position="35"/>
        <end position="68"/>
    </location>
</feature>
<dbReference type="Gene3D" id="1.25.40.10">
    <property type="entry name" value="Tetratricopeptide repeat domain"/>
    <property type="match status" value="1"/>
</dbReference>
<evidence type="ECO:0000313" key="3">
    <source>
        <dbReference type="EMBL" id="CCF84811.1"/>
    </source>
</evidence>
<dbReference type="InterPro" id="IPR011990">
    <property type="entry name" value="TPR-like_helical_dom_sf"/>
</dbReference>
<dbReference type="SUPFAM" id="SSF48452">
    <property type="entry name" value="TPR-like"/>
    <property type="match status" value="1"/>
</dbReference>
<dbReference type="PROSITE" id="PS50293">
    <property type="entry name" value="TPR_REGION"/>
    <property type="match status" value="1"/>
</dbReference>
<organism evidence="3 4">
    <name type="scientific">Nitrolancea hollandica Lb</name>
    <dbReference type="NCBI Taxonomy" id="1129897"/>
    <lineage>
        <taxon>Bacteria</taxon>
        <taxon>Pseudomonadati</taxon>
        <taxon>Thermomicrobiota</taxon>
        <taxon>Thermomicrobia</taxon>
        <taxon>Sphaerobacterales</taxon>
        <taxon>Sphaerobacterineae</taxon>
        <taxon>Sphaerobacteraceae</taxon>
        <taxon>Nitrolancea</taxon>
    </lineage>
</organism>
<name>I4EJE9_9BACT</name>
<dbReference type="PROSITE" id="PS50005">
    <property type="entry name" value="TPR"/>
    <property type="match status" value="1"/>
</dbReference>
<dbReference type="Proteomes" id="UP000004221">
    <property type="component" value="Unassembled WGS sequence"/>
</dbReference>
<gene>
    <name evidence="3" type="ORF">NITHO_40005</name>
</gene>
<evidence type="ECO:0000256" key="2">
    <source>
        <dbReference type="SAM" id="MobiDB-lite"/>
    </source>
</evidence>
<dbReference type="EMBL" id="CAGS01000334">
    <property type="protein sequence ID" value="CCF84811.1"/>
    <property type="molecule type" value="Genomic_DNA"/>
</dbReference>
<sequence length="281" mass="31507">MRRQVEEARRLAVQGKWEQAVEANRQIIEQSKRDVEAYNRLGRALLELGRLDEALEAYNNALAIDPANVIAQRSITRIDQIRQETQAKAETARPGGRVRAGVFVEEAGKTYVTDLVRPASSVVLSRLVAADEVQLRVEANQVQIYSEQGTYLGQLEPKVAQPLMALINAGNRYEAFVVALTGNTVRVILREVFRNPEAPKTLSLPRQAKVSMPRPYFREPVPGRAARELEAELLEAEELEEENEEELEEGEALEPSEEEEEFLDDADRPDGDDDDDAALES</sequence>
<evidence type="ECO:0000256" key="1">
    <source>
        <dbReference type="PROSITE-ProRule" id="PRU00339"/>
    </source>
</evidence>
<dbReference type="InterPro" id="IPR019734">
    <property type="entry name" value="TPR_rpt"/>
</dbReference>
<accession>I4EJE9</accession>
<dbReference type="Pfam" id="PF13432">
    <property type="entry name" value="TPR_16"/>
    <property type="match status" value="1"/>
</dbReference>
<proteinExistence type="predicted"/>
<keyword evidence="4" id="KW-1185">Reference proteome</keyword>
<dbReference type="SMART" id="SM00028">
    <property type="entry name" value="TPR"/>
    <property type="match status" value="1"/>
</dbReference>
<feature type="compositionally biased region" description="Acidic residues" evidence="2">
    <location>
        <begin position="270"/>
        <end position="281"/>
    </location>
</feature>
<dbReference type="RefSeq" id="WP_008479265.1">
    <property type="nucleotide sequence ID" value="NZ_CAGS01000334.1"/>
</dbReference>
<feature type="compositionally biased region" description="Acidic residues" evidence="2">
    <location>
        <begin position="236"/>
        <end position="264"/>
    </location>
</feature>
<protein>
    <submittedName>
        <fullName evidence="3">Tetratricopeptide TPR_2 repeat protein</fullName>
    </submittedName>
</protein>